<feature type="domain" description="EamA" evidence="6">
    <location>
        <begin position="161"/>
        <end position="291"/>
    </location>
</feature>
<dbReference type="SUPFAM" id="SSF103481">
    <property type="entry name" value="Multidrug resistance efflux transporter EmrE"/>
    <property type="match status" value="2"/>
</dbReference>
<organism evidence="7 8">
    <name type="scientific">Microbaculum marinum</name>
    <dbReference type="NCBI Taxonomy" id="1764581"/>
    <lineage>
        <taxon>Bacteria</taxon>
        <taxon>Pseudomonadati</taxon>
        <taxon>Pseudomonadota</taxon>
        <taxon>Alphaproteobacteria</taxon>
        <taxon>Hyphomicrobiales</taxon>
        <taxon>Tepidamorphaceae</taxon>
        <taxon>Microbaculum</taxon>
    </lineage>
</organism>
<feature type="transmembrane region" description="Helical" evidence="5">
    <location>
        <begin position="153"/>
        <end position="177"/>
    </location>
</feature>
<accession>A0AAW9RQG0</accession>
<evidence type="ECO:0000256" key="1">
    <source>
        <dbReference type="ARBA" id="ARBA00004141"/>
    </source>
</evidence>
<evidence type="ECO:0000256" key="3">
    <source>
        <dbReference type="ARBA" id="ARBA00022989"/>
    </source>
</evidence>
<evidence type="ECO:0000256" key="4">
    <source>
        <dbReference type="ARBA" id="ARBA00023136"/>
    </source>
</evidence>
<feature type="transmembrane region" description="Helical" evidence="5">
    <location>
        <begin position="12"/>
        <end position="34"/>
    </location>
</feature>
<sequence>MTTISREMGLTDWASIVMLSILWGGSYFFVGVAVADINPFLIVFGRVAIGALVLGCAVRLAGVRMPMTVAYWRPLFMMSILNNIVPWTLITWGQTEIASGLAAILNATTPLFTVVLANRFTADEKLTPGKIAGIAIGIAGVVVLIGPDALQGLGTAILAQVAMLLASFPYAMSSVFARRFHDRPPVASAAGQMICSTVLMVPPVLAFAPPWAQAVPGPASIAAILCLGVLSTAFGYLLVFRILRSAGATNFSLVTFLLPVTAVVLGYMLLGERLDPRVFAGAGLIGLGLAAIDGRPAAMLRRGLRGSRS</sequence>
<dbReference type="Pfam" id="PF00892">
    <property type="entry name" value="EamA"/>
    <property type="match status" value="2"/>
</dbReference>
<feature type="transmembrane region" description="Helical" evidence="5">
    <location>
        <begin position="189"/>
        <end position="208"/>
    </location>
</feature>
<feature type="transmembrane region" description="Helical" evidence="5">
    <location>
        <begin position="40"/>
        <end position="62"/>
    </location>
</feature>
<evidence type="ECO:0000256" key="2">
    <source>
        <dbReference type="ARBA" id="ARBA00022692"/>
    </source>
</evidence>
<protein>
    <submittedName>
        <fullName evidence="7">DMT family transporter</fullName>
    </submittedName>
</protein>
<dbReference type="InterPro" id="IPR050638">
    <property type="entry name" value="AA-Vitamin_Transporters"/>
</dbReference>
<comment type="caution">
    <text evidence="7">The sequence shown here is derived from an EMBL/GenBank/DDBJ whole genome shotgun (WGS) entry which is preliminary data.</text>
</comment>
<dbReference type="AlphaFoldDB" id="A0AAW9RQG0"/>
<dbReference type="InterPro" id="IPR037185">
    <property type="entry name" value="EmrE-like"/>
</dbReference>
<keyword evidence="3 5" id="KW-1133">Transmembrane helix</keyword>
<dbReference type="EMBL" id="JAZHOF010000002">
    <property type="protein sequence ID" value="MEJ8571168.1"/>
    <property type="molecule type" value="Genomic_DNA"/>
</dbReference>
<reference evidence="7 8" key="1">
    <citation type="submission" date="2024-02" db="EMBL/GenBank/DDBJ databases">
        <title>Genome analysis and characterization of Microbaculum marinisediminis sp. nov., isolated from marine sediment.</title>
        <authorList>
            <person name="Du Z.-J."/>
            <person name="Ye Y.-Q."/>
            <person name="Zhang Z.-R."/>
            <person name="Yuan S.-M."/>
            <person name="Zhang X.-Y."/>
        </authorList>
    </citation>
    <scope>NUCLEOTIDE SEQUENCE [LARGE SCALE GENOMIC DNA]</scope>
    <source>
        <strain evidence="7 8">SDUM1044001</strain>
    </source>
</reference>
<dbReference type="RefSeq" id="WP_340328849.1">
    <property type="nucleotide sequence ID" value="NZ_JAZHOF010000002.1"/>
</dbReference>
<comment type="subcellular location">
    <subcellularLocation>
        <location evidence="1">Membrane</location>
        <topology evidence="1">Multi-pass membrane protein</topology>
    </subcellularLocation>
</comment>
<keyword evidence="8" id="KW-1185">Reference proteome</keyword>
<feature type="transmembrane region" description="Helical" evidence="5">
    <location>
        <begin position="251"/>
        <end position="270"/>
    </location>
</feature>
<keyword evidence="2 5" id="KW-0812">Transmembrane</keyword>
<keyword evidence="4 5" id="KW-0472">Membrane</keyword>
<dbReference type="GO" id="GO:0016020">
    <property type="term" value="C:membrane"/>
    <property type="evidence" value="ECO:0007669"/>
    <property type="project" value="UniProtKB-SubCell"/>
</dbReference>
<dbReference type="PANTHER" id="PTHR32322">
    <property type="entry name" value="INNER MEMBRANE TRANSPORTER"/>
    <property type="match status" value="1"/>
</dbReference>
<feature type="transmembrane region" description="Helical" evidence="5">
    <location>
        <begin position="276"/>
        <end position="292"/>
    </location>
</feature>
<evidence type="ECO:0000259" key="6">
    <source>
        <dbReference type="Pfam" id="PF00892"/>
    </source>
</evidence>
<proteinExistence type="predicted"/>
<dbReference type="PANTHER" id="PTHR32322:SF9">
    <property type="entry name" value="AMINO-ACID METABOLITE EFFLUX PUMP-RELATED"/>
    <property type="match status" value="1"/>
</dbReference>
<name>A0AAW9RQG0_9HYPH</name>
<evidence type="ECO:0000313" key="7">
    <source>
        <dbReference type="EMBL" id="MEJ8571168.1"/>
    </source>
</evidence>
<feature type="transmembrane region" description="Helical" evidence="5">
    <location>
        <begin position="129"/>
        <end position="147"/>
    </location>
</feature>
<feature type="transmembrane region" description="Helical" evidence="5">
    <location>
        <begin position="74"/>
        <end position="92"/>
    </location>
</feature>
<dbReference type="Proteomes" id="UP001378188">
    <property type="component" value="Unassembled WGS sequence"/>
</dbReference>
<feature type="transmembrane region" description="Helical" evidence="5">
    <location>
        <begin position="98"/>
        <end position="117"/>
    </location>
</feature>
<dbReference type="InterPro" id="IPR000620">
    <property type="entry name" value="EamA_dom"/>
</dbReference>
<gene>
    <name evidence="7" type="ORF">V3328_06770</name>
</gene>
<evidence type="ECO:0000256" key="5">
    <source>
        <dbReference type="SAM" id="Phobius"/>
    </source>
</evidence>
<evidence type="ECO:0000313" key="8">
    <source>
        <dbReference type="Proteomes" id="UP001378188"/>
    </source>
</evidence>
<feature type="transmembrane region" description="Helical" evidence="5">
    <location>
        <begin position="220"/>
        <end position="239"/>
    </location>
</feature>
<feature type="domain" description="EamA" evidence="6">
    <location>
        <begin position="16"/>
        <end position="145"/>
    </location>
</feature>